<comment type="caution">
    <text evidence="3">The sequence shown here is derived from an EMBL/GenBank/DDBJ whole genome shotgun (WGS) entry which is preliminary data.</text>
</comment>
<feature type="transmembrane region" description="Helical" evidence="2">
    <location>
        <begin position="6"/>
        <end position="22"/>
    </location>
</feature>
<dbReference type="RefSeq" id="WP_224121211.1">
    <property type="nucleotide sequence ID" value="NZ_JAIQZJ010000001.1"/>
</dbReference>
<evidence type="ECO:0000256" key="1">
    <source>
        <dbReference type="SAM" id="MobiDB-lite"/>
    </source>
</evidence>
<keyword evidence="2" id="KW-1133">Transmembrane helix</keyword>
<gene>
    <name evidence="3" type="ORF">K8U61_01605</name>
</gene>
<keyword evidence="2" id="KW-0472">Membrane</keyword>
<dbReference type="Proteomes" id="UP000780875">
    <property type="component" value="Unassembled WGS sequence"/>
</dbReference>
<name>A0ABS7U780_9ACTN</name>
<evidence type="ECO:0000313" key="3">
    <source>
        <dbReference type="EMBL" id="MBZ5736841.1"/>
    </source>
</evidence>
<evidence type="ECO:0000313" key="4">
    <source>
        <dbReference type="Proteomes" id="UP000780875"/>
    </source>
</evidence>
<feature type="region of interest" description="Disordered" evidence="1">
    <location>
        <begin position="26"/>
        <end position="68"/>
    </location>
</feature>
<feature type="compositionally biased region" description="Basic and acidic residues" evidence="1">
    <location>
        <begin position="29"/>
        <end position="47"/>
    </location>
</feature>
<sequence length="68" mass="7235">MNTTFWIIAAAVLVVGFALAWWSSGRQRKGLDADGVRRSRGKSEGDVAMKAGRPTGGGFHPGNNSGRF</sequence>
<reference evidence="3 4" key="1">
    <citation type="submission" date="2021-09" db="EMBL/GenBank/DDBJ databases">
        <title>Whole genome sequence of Nocardioides sp. GBK3QG-3.</title>
        <authorList>
            <person name="Tuo L."/>
        </authorList>
    </citation>
    <scope>NUCLEOTIDE SEQUENCE [LARGE SCALE GENOMIC DNA]</scope>
    <source>
        <strain evidence="3 4">GBK3QG-3</strain>
    </source>
</reference>
<dbReference type="EMBL" id="JAIQZJ010000001">
    <property type="protein sequence ID" value="MBZ5736841.1"/>
    <property type="molecule type" value="Genomic_DNA"/>
</dbReference>
<evidence type="ECO:0000256" key="2">
    <source>
        <dbReference type="SAM" id="Phobius"/>
    </source>
</evidence>
<accession>A0ABS7U780</accession>
<proteinExistence type="predicted"/>
<protein>
    <submittedName>
        <fullName evidence="3">Uncharacterized protein</fullName>
    </submittedName>
</protein>
<keyword evidence="2" id="KW-0812">Transmembrane</keyword>
<keyword evidence="4" id="KW-1185">Reference proteome</keyword>
<organism evidence="3 4">
    <name type="scientific">Nocardioides mangrovi</name>
    <dbReference type="NCBI Taxonomy" id="2874580"/>
    <lineage>
        <taxon>Bacteria</taxon>
        <taxon>Bacillati</taxon>
        <taxon>Actinomycetota</taxon>
        <taxon>Actinomycetes</taxon>
        <taxon>Propionibacteriales</taxon>
        <taxon>Nocardioidaceae</taxon>
        <taxon>Nocardioides</taxon>
    </lineage>
</organism>